<keyword evidence="1" id="KW-0175">Coiled coil</keyword>
<protein>
    <recommendedName>
        <fullName evidence="4">DUF2911 family protein</fullName>
    </recommendedName>
</protein>
<gene>
    <name evidence="2" type="ORF">C8N40_107209</name>
</gene>
<sequence>MRYSVILLPEKTYPNKSINMKKALFGIVLSAALMLGAGNVQAQGIKMPAASPSQKIEQAVGLGTISVEYSRPAVKNRQIFGDLVPYGKVWRTGANASTKIKFSEDVTVEGNKVPAGEYALYTIPDKNEWTVIIHKNTKHWGDGGQDYNQAEDLVRFKVKPEQNPRKAESFTINFANLTADAADVEIMWDNVVVPFTVKADVDSKVMAQIDEYVVKGTNVNPNLYAAAASYYLDKGHDLKQAHAWMKKANEKDPKFWNVHAQAKIEAQLKNYKAAIKTAEKSMELAKAANNQDYVRLNEKAIAEWKKMK</sequence>
<comment type="caution">
    <text evidence="2">The sequence shown here is derived from an EMBL/GenBank/DDBJ whole genome shotgun (WGS) entry which is preliminary data.</text>
</comment>
<evidence type="ECO:0000313" key="2">
    <source>
        <dbReference type="EMBL" id="PTX18170.1"/>
    </source>
</evidence>
<name>A0A2T5YFS5_9BACT</name>
<evidence type="ECO:0000313" key="3">
    <source>
        <dbReference type="Proteomes" id="UP000244225"/>
    </source>
</evidence>
<feature type="coiled-coil region" evidence="1">
    <location>
        <begin position="261"/>
        <end position="288"/>
    </location>
</feature>
<dbReference type="Pfam" id="PF11138">
    <property type="entry name" value="DUF2911"/>
    <property type="match status" value="1"/>
</dbReference>
<dbReference type="InterPro" id="IPR011990">
    <property type="entry name" value="TPR-like_helical_dom_sf"/>
</dbReference>
<accession>A0A2T5YFS5</accession>
<dbReference type="EMBL" id="QBKI01000007">
    <property type="protein sequence ID" value="PTX18170.1"/>
    <property type="molecule type" value="Genomic_DNA"/>
</dbReference>
<evidence type="ECO:0000256" key="1">
    <source>
        <dbReference type="SAM" id="Coils"/>
    </source>
</evidence>
<dbReference type="Gene3D" id="1.25.40.10">
    <property type="entry name" value="Tetratricopeptide repeat domain"/>
    <property type="match status" value="1"/>
</dbReference>
<organism evidence="2 3">
    <name type="scientific">Pontibacter mucosus</name>
    <dbReference type="NCBI Taxonomy" id="1649266"/>
    <lineage>
        <taxon>Bacteria</taxon>
        <taxon>Pseudomonadati</taxon>
        <taxon>Bacteroidota</taxon>
        <taxon>Cytophagia</taxon>
        <taxon>Cytophagales</taxon>
        <taxon>Hymenobacteraceae</taxon>
        <taxon>Pontibacter</taxon>
    </lineage>
</organism>
<proteinExistence type="predicted"/>
<dbReference type="AlphaFoldDB" id="A0A2T5YFS5"/>
<dbReference type="InterPro" id="IPR021314">
    <property type="entry name" value="DUF2911"/>
</dbReference>
<dbReference type="Proteomes" id="UP000244225">
    <property type="component" value="Unassembled WGS sequence"/>
</dbReference>
<keyword evidence="3" id="KW-1185">Reference proteome</keyword>
<evidence type="ECO:0008006" key="4">
    <source>
        <dbReference type="Google" id="ProtNLM"/>
    </source>
</evidence>
<reference evidence="2 3" key="1">
    <citation type="submission" date="2018-04" db="EMBL/GenBank/DDBJ databases">
        <title>Genomic Encyclopedia of Archaeal and Bacterial Type Strains, Phase II (KMG-II): from individual species to whole genera.</title>
        <authorList>
            <person name="Goeker M."/>
        </authorList>
    </citation>
    <scope>NUCLEOTIDE SEQUENCE [LARGE SCALE GENOMIC DNA]</scope>
    <source>
        <strain evidence="2 3">DSM 100162</strain>
    </source>
</reference>